<accession>A0A9W9DD36</accession>
<dbReference type="InterPro" id="IPR029063">
    <property type="entry name" value="SAM-dependent_MTases_sf"/>
</dbReference>
<dbReference type="EMBL" id="JAPEVA010000001">
    <property type="protein sequence ID" value="KAJ4413338.1"/>
    <property type="molecule type" value="Genomic_DNA"/>
</dbReference>
<comment type="caution">
    <text evidence="1">The sequence shown here is derived from an EMBL/GenBank/DDBJ whole genome shotgun (WGS) entry which is preliminary data.</text>
</comment>
<keyword evidence="2" id="KW-1185">Reference proteome</keyword>
<organism evidence="1 2">
    <name type="scientific">Didymella pomorum</name>
    <dbReference type="NCBI Taxonomy" id="749634"/>
    <lineage>
        <taxon>Eukaryota</taxon>
        <taxon>Fungi</taxon>
        <taxon>Dikarya</taxon>
        <taxon>Ascomycota</taxon>
        <taxon>Pezizomycotina</taxon>
        <taxon>Dothideomycetes</taxon>
        <taxon>Pleosporomycetidae</taxon>
        <taxon>Pleosporales</taxon>
        <taxon>Pleosporineae</taxon>
        <taxon>Didymellaceae</taxon>
        <taxon>Didymella</taxon>
    </lineage>
</organism>
<name>A0A9W9DD36_9PLEO</name>
<evidence type="ECO:0000313" key="1">
    <source>
        <dbReference type="EMBL" id="KAJ4413338.1"/>
    </source>
</evidence>
<sequence>MAIWRTNLERNSALIMMHGSYDEYSREILHNVLAHYERMGMKAFLRSREELVDVMKGWDLMEPGIVRAGHWNSEAKEEEEDVPSNFELCVPRMILAMFCADTV</sequence>
<reference evidence="1" key="1">
    <citation type="submission" date="2022-10" db="EMBL/GenBank/DDBJ databases">
        <title>Tapping the CABI collections for fungal endophytes: first genome assemblies for Collariella, Neodidymelliopsis, Ascochyta clinopodiicola, Didymella pomorum, Didymosphaeria variabile, Neocosmospora piperis and Neocucurbitaria cava.</title>
        <authorList>
            <person name="Hill R."/>
        </authorList>
    </citation>
    <scope>NUCLEOTIDE SEQUENCE</scope>
    <source>
        <strain evidence="1">IMI 355091</strain>
    </source>
</reference>
<dbReference type="AlphaFoldDB" id="A0A9W9DD36"/>
<dbReference type="InterPro" id="IPR006764">
    <property type="entry name" value="SAM_dep_MeTrfase_SAV2177_type"/>
</dbReference>
<dbReference type="Gene3D" id="3.40.50.150">
    <property type="entry name" value="Vaccinia Virus protein VP39"/>
    <property type="match status" value="1"/>
</dbReference>
<proteinExistence type="predicted"/>
<dbReference type="Pfam" id="PF04672">
    <property type="entry name" value="Methyltransf_19"/>
    <property type="match status" value="1"/>
</dbReference>
<dbReference type="Proteomes" id="UP001140510">
    <property type="component" value="Unassembled WGS sequence"/>
</dbReference>
<evidence type="ECO:0000313" key="2">
    <source>
        <dbReference type="Proteomes" id="UP001140510"/>
    </source>
</evidence>
<protein>
    <submittedName>
        <fullName evidence="1">Uncharacterized protein</fullName>
    </submittedName>
</protein>
<gene>
    <name evidence="1" type="ORF">N0V91_000313</name>
</gene>